<evidence type="ECO:0000313" key="10">
    <source>
        <dbReference type="Proteomes" id="UP000252915"/>
    </source>
</evidence>
<evidence type="ECO:0000256" key="1">
    <source>
        <dbReference type="ARBA" id="ARBA00022475"/>
    </source>
</evidence>
<keyword evidence="2" id="KW-0132">Cell division</keyword>
<dbReference type="AlphaFoldDB" id="A0A368C8R5"/>
<dbReference type="EMBL" id="QOPI01000002">
    <property type="protein sequence ID" value="RCL45487.1"/>
    <property type="molecule type" value="Genomic_DNA"/>
</dbReference>
<evidence type="ECO:0000256" key="6">
    <source>
        <dbReference type="ARBA" id="ARBA00023306"/>
    </source>
</evidence>
<proteinExistence type="predicted"/>
<evidence type="ECO:0008006" key="11">
    <source>
        <dbReference type="Google" id="ProtNLM"/>
    </source>
</evidence>
<organism evidence="9 10">
    <name type="scientific">SAR86 cluster bacterium</name>
    <dbReference type="NCBI Taxonomy" id="2030880"/>
    <lineage>
        <taxon>Bacteria</taxon>
        <taxon>Pseudomonadati</taxon>
        <taxon>Pseudomonadota</taxon>
        <taxon>Gammaproteobacteria</taxon>
        <taxon>SAR86 cluster</taxon>
    </lineage>
</organism>
<name>A0A368C8R5_9GAMM</name>
<dbReference type="PANTHER" id="PTHR37485:SF1">
    <property type="entry name" value="CELL DIVISION PROTEIN FTSB"/>
    <property type="match status" value="1"/>
</dbReference>
<dbReference type="GO" id="GO:0043093">
    <property type="term" value="P:FtsZ-dependent cytokinesis"/>
    <property type="evidence" value="ECO:0007669"/>
    <property type="project" value="TreeGrafter"/>
</dbReference>
<evidence type="ECO:0000256" key="2">
    <source>
        <dbReference type="ARBA" id="ARBA00022618"/>
    </source>
</evidence>
<keyword evidence="7" id="KW-0175">Coiled coil</keyword>
<evidence type="ECO:0000256" key="4">
    <source>
        <dbReference type="ARBA" id="ARBA00022989"/>
    </source>
</evidence>
<feature type="transmembrane region" description="Helical" evidence="8">
    <location>
        <begin position="6"/>
        <end position="25"/>
    </location>
</feature>
<dbReference type="Pfam" id="PF04977">
    <property type="entry name" value="DivIC"/>
    <property type="match status" value="1"/>
</dbReference>
<dbReference type="PANTHER" id="PTHR37485">
    <property type="entry name" value="CELL DIVISION PROTEIN FTSB"/>
    <property type="match status" value="1"/>
</dbReference>
<feature type="coiled-coil region" evidence="7">
    <location>
        <begin position="33"/>
        <end position="60"/>
    </location>
</feature>
<evidence type="ECO:0000256" key="7">
    <source>
        <dbReference type="SAM" id="Coils"/>
    </source>
</evidence>
<evidence type="ECO:0000256" key="3">
    <source>
        <dbReference type="ARBA" id="ARBA00022692"/>
    </source>
</evidence>
<dbReference type="Proteomes" id="UP000252915">
    <property type="component" value="Unassembled WGS sequence"/>
</dbReference>
<evidence type="ECO:0000313" key="9">
    <source>
        <dbReference type="EMBL" id="RCL45487.1"/>
    </source>
</evidence>
<dbReference type="InterPro" id="IPR007060">
    <property type="entry name" value="FtsL/DivIC"/>
</dbReference>
<reference evidence="9 10" key="1">
    <citation type="journal article" date="2018" name="Microbiome">
        <title>Fine metagenomic profile of the Mediterranean stratified and mixed water columns revealed by assembly and recruitment.</title>
        <authorList>
            <person name="Haro-Moreno J.M."/>
            <person name="Lopez-Perez M."/>
            <person name="De La Torre J.R."/>
            <person name="Picazo A."/>
            <person name="Camacho A."/>
            <person name="Rodriguez-Valera F."/>
        </authorList>
    </citation>
    <scope>NUCLEOTIDE SEQUENCE [LARGE SCALE GENOMIC DNA]</scope>
    <source>
        <strain evidence="9">MED-G78</strain>
    </source>
</reference>
<evidence type="ECO:0000256" key="8">
    <source>
        <dbReference type="SAM" id="Phobius"/>
    </source>
</evidence>
<keyword evidence="1" id="KW-1003">Cell membrane</keyword>
<dbReference type="InterPro" id="IPR023081">
    <property type="entry name" value="Cell_div_FtsB"/>
</dbReference>
<keyword evidence="4 8" id="KW-1133">Transmembrane helix</keyword>
<comment type="caution">
    <text evidence="9">The sequence shown here is derived from an EMBL/GenBank/DDBJ whole genome shotgun (WGS) entry which is preliminary data.</text>
</comment>
<keyword evidence="5 8" id="KW-0472">Membrane</keyword>
<accession>A0A368C8R5</accession>
<protein>
    <recommendedName>
        <fullName evidence="11">Cell division protein FtsB</fullName>
    </recommendedName>
</protein>
<dbReference type="GO" id="GO:0030428">
    <property type="term" value="C:cell septum"/>
    <property type="evidence" value="ECO:0007669"/>
    <property type="project" value="TreeGrafter"/>
</dbReference>
<evidence type="ECO:0000256" key="5">
    <source>
        <dbReference type="ARBA" id="ARBA00023136"/>
    </source>
</evidence>
<sequence length="101" mass="12040">MKTLPLYIIIFLSLIILILFYNLFVSENGYKERDNLIIENQELTNRNDIIKNANEELIFEIVNAQDNEEHIENYARENLNLSMPDEEFIKFNNTDLENQND</sequence>
<gene>
    <name evidence="9" type="ORF">DBW92_00680</name>
</gene>
<keyword evidence="3 8" id="KW-0812">Transmembrane</keyword>
<keyword evidence="6" id="KW-0131">Cell cycle</keyword>